<dbReference type="RefSeq" id="WP_089758963.1">
    <property type="nucleotide sequence ID" value="NZ_FNGO01000005.1"/>
</dbReference>
<dbReference type="PANTHER" id="PTHR30026:SF20">
    <property type="entry name" value="OUTER MEMBRANE PROTEIN TOLC"/>
    <property type="match status" value="1"/>
</dbReference>
<evidence type="ECO:0000256" key="4">
    <source>
        <dbReference type="ARBA" id="ARBA00023136"/>
    </source>
</evidence>
<organism evidence="7 8">
    <name type="scientific">Halarsenatibacter silvermanii</name>
    <dbReference type="NCBI Taxonomy" id="321763"/>
    <lineage>
        <taxon>Bacteria</taxon>
        <taxon>Bacillati</taxon>
        <taxon>Bacillota</taxon>
        <taxon>Clostridia</taxon>
        <taxon>Halanaerobiales</taxon>
        <taxon>Halarsenatibacteraceae</taxon>
        <taxon>Halarsenatibacter</taxon>
    </lineage>
</organism>
<protein>
    <submittedName>
        <fullName evidence="7">Outer membrane protein TolC</fullName>
    </submittedName>
</protein>
<evidence type="ECO:0000256" key="2">
    <source>
        <dbReference type="ARBA" id="ARBA00022452"/>
    </source>
</evidence>
<dbReference type="STRING" id="321763.SAMN04488692_105134"/>
<evidence type="ECO:0000256" key="3">
    <source>
        <dbReference type="ARBA" id="ARBA00022692"/>
    </source>
</evidence>
<name>A0A1G9KZU4_9FIRM</name>
<dbReference type="EMBL" id="FNGO01000005">
    <property type="protein sequence ID" value="SDL54967.1"/>
    <property type="molecule type" value="Genomic_DNA"/>
</dbReference>
<dbReference type="GO" id="GO:1990281">
    <property type="term" value="C:efflux pump complex"/>
    <property type="evidence" value="ECO:0007669"/>
    <property type="project" value="TreeGrafter"/>
</dbReference>
<dbReference type="GO" id="GO:0009279">
    <property type="term" value="C:cell outer membrane"/>
    <property type="evidence" value="ECO:0007669"/>
    <property type="project" value="UniProtKB-SubCell"/>
</dbReference>
<gene>
    <name evidence="7" type="ORF">SAMN04488692_105134</name>
</gene>
<keyword evidence="5" id="KW-0998">Cell outer membrane</keyword>
<feature type="coiled-coil region" evidence="6">
    <location>
        <begin position="292"/>
        <end position="326"/>
    </location>
</feature>
<evidence type="ECO:0000313" key="7">
    <source>
        <dbReference type="EMBL" id="SDL54967.1"/>
    </source>
</evidence>
<feature type="coiled-coil region" evidence="6">
    <location>
        <begin position="421"/>
        <end position="473"/>
    </location>
</feature>
<dbReference type="InterPro" id="IPR051906">
    <property type="entry name" value="TolC-like"/>
</dbReference>
<keyword evidence="8" id="KW-1185">Reference proteome</keyword>
<evidence type="ECO:0000256" key="1">
    <source>
        <dbReference type="ARBA" id="ARBA00004442"/>
    </source>
</evidence>
<dbReference type="GO" id="GO:0015288">
    <property type="term" value="F:porin activity"/>
    <property type="evidence" value="ECO:0007669"/>
    <property type="project" value="TreeGrafter"/>
</dbReference>
<proteinExistence type="predicted"/>
<dbReference type="PANTHER" id="PTHR30026">
    <property type="entry name" value="OUTER MEMBRANE PROTEIN TOLC"/>
    <property type="match status" value="1"/>
</dbReference>
<feature type="coiled-coil region" evidence="6">
    <location>
        <begin position="220"/>
        <end position="254"/>
    </location>
</feature>
<keyword evidence="2" id="KW-1134">Transmembrane beta strand</keyword>
<keyword evidence="6" id="KW-0175">Coiled coil</keyword>
<reference evidence="7 8" key="1">
    <citation type="submission" date="2016-10" db="EMBL/GenBank/DDBJ databases">
        <authorList>
            <person name="de Groot N.N."/>
        </authorList>
    </citation>
    <scope>NUCLEOTIDE SEQUENCE [LARGE SCALE GENOMIC DNA]</scope>
    <source>
        <strain evidence="7 8">SLAS-1</strain>
    </source>
</reference>
<keyword evidence="3" id="KW-0812">Transmembrane</keyword>
<dbReference type="Gene3D" id="1.20.1600.10">
    <property type="entry name" value="Outer membrane efflux proteins (OEP)"/>
    <property type="match status" value="1"/>
</dbReference>
<dbReference type="GO" id="GO:0015562">
    <property type="term" value="F:efflux transmembrane transporter activity"/>
    <property type="evidence" value="ECO:0007669"/>
    <property type="project" value="InterPro"/>
</dbReference>
<comment type="subcellular location">
    <subcellularLocation>
        <location evidence="1">Cell outer membrane</location>
    </subcellularLocation>
</comment>
<accession>A0A1G9KZU4</accession>
<dbReference type="Proteomes" id="UP000199476">
    <property type="component" value="Unassembled WGS sequence"/>
</dbReference>
<sequence>MNIKDRNLTIIIIAIILQFFCFLAAGIPFLSSVRAAETGTGQPEPAEERLQDLIDTALVENHRHSELEYELEAARQRQKQLESGLDWQADIRGDVRVLRTPEMVNVFYDSLQYLDEEDNSPVEAELAEEVDDEIAALSLTLGASRSLWDDGDTAFRREALKLEKEDKKLELTREEEKIISSVAEAFYELRQAQVGLELAEIAAEVRREQVEEKRHLIEAEKAIQTELEEVKLQADEAEDALKDAREAFRLSRENLRREVASDSYLRLPEPRELDSACRLDVPGENNFWPWEIEESQDMARDRRRELDRLEQELDLIAAEREKIEEEQRPDLAGGVSFYQDDIDTSLRMTVDETGRFTAGVNRFDTTLPEIENFRVNPGSTPITWPTSPETGPINYESQSSWQIGFSLEYNFHDSGLEEAEMAELESERSARKEQLAGAEEDIKLEVKSQQQELKAAHRELRRQKSQLDLAERRLSDGDHMLEAEMISRYEYNLLELNYYQAAADLLNSYYDYRRELVEMTEAVGKADSWFRGELF</sequence>
<dbReference type="SUPFAM" id="SSF56954">
    <property type="entry name" value="Outer membrane efflux proteins (OEP)"/>
    <property type="match status" value="1"/>
</dbReference>
<dbReference type="AlphaFoldDB" id="A0A1G9KZU4"/>
<evidence type="ECO:0000256" key="6">
    <source>
        <dbReference type="SAM" id="Coils"/>
    </source>
</evidence>
<evidence type="ECO:0000256" key="5">
    <source>
        <dbReference type="ARBA" id="ARBA00023237"/>
    </source>
</evidence>
<keyword evidence="4" id="KW-0472">Membrane</keyword>
<evidence type="ECO:0000313" key="8">
    <source>
        <dbReference type="Proteomes" id="UP000199476"/>
    </source>
</evidence>